<protein>
    <submittedName>
        <fullName evidence="2">Uncharacterized protein</fullName>
    </submittedName>
</protein>
<feature type="compositionally biased region" description="Polar residues" evidence="1">
    <location>
        <begin position="217"/>
        <end position="232"/>
    </location>
</feature>
<gene>
    <name evidence="2" type="ORF">B0T21DRAFT_144617</name>
</gene>
<organism evidence="2 3">
    <name type="scientific">Apiosordaria backusii</name>
    <dbReference type="NCBI Taxonomy" id="314023"/>
    <lineage>
        <taxon>Eukaryota</taxon>
        <taxon>Fungi</taxon>
        <taxon>Dikarya</taxon>
        <taxon>Ascomycota</taxon>
        <taxon>Pezizomycotina</taxon>
        <taxon>Sordariomycetes</taxon>
        <taxon>Sordariomycetidae</taxon>
        <taxon>Sordariales</taxon>
        <taxon>Lasiosphaeriaceae</taxon>
        <taxon>Apiosordaria</taxon>
    </lineage>
</organism>
<keyword evidence="3" id="KW-1185">Reference proteome</keyword>
<reference evidence="2" key="1">
    <citation type="submission" date="2023-06" db="EMBL/GenBank/DDBJ databases">
        <title>Genome-scale phylogeny and comparative genomics of the fungal order Sordariales.</title>
        <authorList>
            <consortium name="Lawrence Berkeley National Laboratory"/>
            <person name="Hensen N."/>
            <person name="Bonometti L."/>
            <person name="Westerberg I."/>
            <person name="Brannstrom I.O."/>
            <person name="Guillou S."/>
            <person name="Cros-Aarteil S."/>
            <person name="Calhoun S."/>
            <person name="Haridas S."/>
            <person name="Kuo A."/>
            <person name="Mondo S."/>
            <person name="Pangilinan J."/>
            <person name="Riley R."/>
            <person name="Labutti K."/>
            <person name="Andreopoulos B."/>
            <person name="Lipzen A."/>
            <person name="Chen C."/>
            <person name="Yanf M."/>
            <person name="Daum C."/>
            <person name="Ng V."/>
            <person name="Clum A."/>
            <person name="Steindorff A."/>
            <person name="Ohm R."/>
            <person name="Martin F."/>
            <person name="Silar P."/>
            <person name="Natvig D."/>
            <person name="Lalanne C."/>
            <person name="Gautier V."/>
            <person name="Ament-Velasquez S.L."/>
            <person name="Kruys A."/>
            <person name="Hutchinson M.I."/>
            <person name="Powell A.J."/>
            <person name="Barry K."/>
            <person name="Miller A.N."/>
            <person name="Grigoriev I.V."/>
            <person name="Debuchy R."/>
            <person name="Gladieux P."/>
            <person name="Thoren M.H."/>
            <person name="Johannesson H."/>
        </authorList>
    </citation>
    <scope>NUCLEOTIDE SEQUENCE</scope>
    <source>
        <strain evidence="2">CBS 540.89</strain>
    </source>
</reference>
<comment type="caution">
    <text evidence="2">The sequence shown here is derived from an EMBL/GenBank/DDBJ whole genome shotgun (WGS) entry which is preliminary data.</text>
</comment>
<accession>A0AA40EIS0</accession>
<proteinExistence type="predicted"/>
<name>A0AA40EIS0_9PEZI</name>
<dbReference type="EMBL" id="JAUKTV010000004">
    <property type="protein sequence ID" value="KAK0739593.1"/>
    <property type="molecule type" value="Genomic_DNA"/>
</dbReference>
<feature type="region of interest" description="Disordered" evidence="1">
    <location>
        <begin position="1"/>
        <end position="29"/>
    </location>
</feature>
<feature type="compositionally biased region" description="Polar residues" evidence="1">
    <location>
        <begin position="268"/>
        <end position="278"/>
    </location>
</feature>
<dbReference type="Proteomes" id="UP001172159">
    <property type="component" value="Unassembled WGS sequence"/>
</dbReference>
<sequence>MCDVDRGQSGCSASNGGNPTPRQSTPPSRPILQAQLKQASISTPKTAASLMNRVLRGMCTLQASQLQDQVDAGAESHFLSVCLGLVQLSWDAQSPLLALGSRRLSFSATLAIPQLQSPFGVIQDAGCWSGSSFNNCFTKGLEKDRKTRQNQLRNFSTKGLESRHRGRDRGRLLISVLSKQQGSFAEACQAALVSRSTAQPRALGSSPHHNIIGQGPLAQSPQGMQRGSAKSLTHSHKLKQWLPFLPFSTALVPPPHPFSNHIDLETSPPRSRSLSAGG</sequence>
<feature type="compositionally biased region" description="Polar residues" evidence="1">
    <location>
        <begin position="9"/>
        <end position="18"/>
    </location>
</feature>
<evidence type="ECO:0000313" key="3">
    <source>
        <dbReference type="Proteomes" id="UP001172159"/>
    </source>
</evidence>
<dbReference type="AlphaFoldDB" id="A0AA40EIS0"/>
<evidence type="ECO:0000313" key="2">
    <source>
        <dbReference type="EMBL" id="KAK0739593.1"/>
    </source>
</evidence>
<feature type="region of interest" description="Disordered" evidence="1">
    <location>
        <begin position="199"/>
        <end position="232"/>
    </location>
</feature>
<evidence type="ECO:0000256" key="1">
    <source>
        <dbReference type="SAM" id="MobiDB-lite"/>
    </source>
</evidence>
<feature type="region of interest" description="Disordered" evidence="1">
    <location>
        <begin position="259"/>
        <end position="278"/>
    </location>
</feature>